<name>X8AA89_MYCXE</name>
<sequence>MANSRDARRLTAFEQAPLVMLSIGAAVSGVLALPRSARYSAAPWTTDQPPRQRFSGWPVLLCCRSGLW</sequence>
<dbReference type="AlphaFoldDB" id="X8AA89"/>
<evidence type="ECO:0000313" key="1">
    <source>
        <dbReference type="EMBL" id="EUA27898.1"/>
    </source>
</evidence>
<protein>
    <submittedName>
        <fullName evidence="1">Uncharacterized protein</fullName>
    </submittedName>
</protein>
<gene>
    <name evidence="1" type="ORF">I553_9194</name>
</gene>
<organism evidence="1">
    <name type="scientific">Mycobacterium xenopi 4042</name>
    <dbReference type="NCBI Taxonomy" id="1299334"/>
    <lineage>
        <taxon>Bacteria</taxon>
        <taxon>Bacillati</taxon>
        <taxon>Actinomycetota</taxon>
        <taxon>Actinomycetes</taxon>
        <taxon>Mycobacteriales</taxon>
        <taxon>Mycobacteriaceae</taxon>
        <taxon>Mycobacterium</taxon>
    </lineage>
</organism>
<dbReference type="PATRIC" id="fig|1299334.3.peg.6690"/>
<comment type="caution">
    <text evidence="1">The sequence shown here is derived from an EMBL/GenBank/DDBJ whole genome shotgun (WGS) entry which is preliminary data.</text>
</comment>
<accession>X8AA89</accession>
<proteinExistence type="predicted"/>
<dbReference type="EMBL" id="JAOB01000062">
    <property type="protein sequence ID" value="EUA27898.1"/>
    <property type="molecule type" value="Genomic_DNA"/>
</dbReference>
<reference evidence="1" key="1">
    <citation type="submission" date="2014-01" db="EMBL/GenBank/DDBJ databases">
        <authorList>
            <person name="Brown-Elliot B."/>
            <person name="Wallace R."/>
            <person name="Lenaerts A."/>
            <person name="Ordway D."/>
            <person name="DeGroote M.A."/>
            <person name="Parker T."/>
            <person name="Sizemore C."/>
            <person name="Tallon L.J."/>
            <person name="Sadzewicz L.K."/>
            <person name="Sengamalay N."/>
            <person name="Fraser C.M."/>
            <person name="Hine E."/>
            <person name="Shefchek K.A."/>
            <person name="Das S.P."/>
            <person name="Tettelin H."/>
        </authorList>
    </citation>
    <scope>NUCLEOTIDE SEQUENCE [LARGE SCALE GENOMIC DNA]</scope>
    <source>
        <strain evidence="1">4042</strain>
    </source>
</reference>